<comment type="cofactor">
    <cofactor evidence="6">
        <name>a divalent metal cation</name>
        <dbReference type="ChEBI" id="CHEBI:60240"/>
    </cofactor>
</comment>
<comment type="similarity">
    <text evidence="6">Belongs to the NAD kinase family.</text>
</comment>
<dbReference type="InterPro" id="IPR016064">
    <property type="entry name" value="NAD/diacylglycerol_kinase_sf"/>
</dbReference>
<dbReference type="PANTHER" id="PTHR20275">
    <property type="entry name" value="NAD KINASE"/>
    <property type="match status" value="1"/>
</dbReference>
<comment type="function">
    <text evidence="6">Involved in the regulation of the intracellular balance of NAD and NADP, and is a key enzyme in the biosynthesis of NADP. Catalyzes specifically the phosphorylation on 2'-hydroxyl of the adenosine moiety of NAD to yield NADP.</text>
</comment>
<reference evidence="7 8" key="1">
    <citation type="submission" date="2017-09" db="EMBL/GenBank/DDBJ databases">
        <title>Depth-based differentiation of microbial function through sediment-hosted aquifers and enrichment of novel symbionts in the deep terrestrial subsurface.</title>
        <authorList>
            <person name="Probst A.J."/>
            <person name="Ladd B."/>
            <person name="Jarett J.K."/>
            <person name="Geller-Mcgrath D.E."/>
            <person name="Sieber C.M."/>
            <person name="Emerson J.B."/>
            <person name="Anantharaman K."/>
            <person name="Thomas B.C."/>
            <person name="Malmstrom R."/>
            <person name="Stieglmeier M."/>
            <person name="Klingl A."/>
            <person name="Woyke T."/>
            <person name="Ryan C.M."/>
            <person name="Banfield J.F."/>
        </authorList>
    </citation>
    <scope>NUCLEOTIDE SEQUENCE [LARGE SCALE GENOMIC DNA]</scope>
    <source>
        <strain evidence="7">CG11_big_fil_rev_8_21_14_0_20_45_26</strain>
    </source>
</reference>
<evidence type="ECO:0000256" key="5">
    <source>
        <dbReference type="ARBA" id="ARBA00047925"/>
    </source>
</evidence>
<keyword evidence="6" id="KW-0547">Nucleotide-binding</keyword>
<evidence type="ECO:0000256" key="3">
    <source>
        <dbReference type="ARBA" id="ARBA00022857"/>
    </source>
</evidence>
<dbReference type="GO" id="GO:0051287">
    <property type="term" value="F:NAD binding"/>
    <property type="evidence" value="ECO:0007669"/>
    <property type="project" value="UniProtKB-ARBA"/>
</dbReference>
<keyword evidence="6" id="KW-0963">Cytoplasm</keyword>
<proteinExistence type="inferred from homology"/>
<dbReference type="Pfam" id="PF01513">
    <property type="entry name" value="NAD_kinase"/>
    <property type="match status" value="1"/>
</dbReference>
<dbReference type="GO" id="GO:0019674">
    <property type="term" value="P:NAD+ metabolic process"/>
    <property type="evidence" value="ECO:0007669"/>
    <property type="project" value="InterPro"/>
</dbReference>
<protein>
    <recommendedName>
        <fullName evidence="6">NAD kinase</fullName>
        <ecNumber evidence="6">2.7.1.23</ecNumber>
    </recommendedName>
    <alternativeName>
        <fullName evidence="6">ATP-dependent NAD kinase</fullName>
    </alternativeName>
</protein>
<dbReference type="HAMAP" id="MF_00361">
    <property type="entry name" value="NAD_kinase"/>
    <property type="match status" value="1"/>
</dbReference>
<feature type="binding site" evidence="6">
    <location>
        <position position="167"/>
    </location>
    <ligand>
        <name>NAD(+)</name>
        <dbReference type="ChEBI" id="CHEBI:57540"/>
    </ligand>
</feature>
<dbReference type="AlphaFoldDB" id="A0A2H0LPZ6"/>
<name>A0A2H0LPZ6_9BACT</name>
<feature type="binding site" evidence="6">
    <location>
        <position position="239"/>
    </location>
    <ligand>
        <name>NAD(+)</name>
        <dbReference type="ChEBI" id="CHEBI:57540"/>
    </ligand>
</feature>
<evidence type="ECO:0000256" key="1">
    <source>
        <dbReference type="ARBA" id="ARBA00022679"/>
    </source>
</evidence>
<dbReference type="EMBL" id="PCVY01000043">
    <property type="protein sequence ID" value="PIQ86448.1"/>
    <property type="molecule type" value="Genomic_DNA"/>
</dbReference>
<dbReference type="Proteomes" id="UP000230859">
    <property type="component" value="Unassembled WGS sequence"/>
</dbReference>
<dbReference type="GO" id="GO:0046872">
    <property type="term" value="F:metal ion binding"/>
    <property type="evidence" value="ECO:0007669"/>
    <property type="project" value="UniProtKB-UniRule"/>
</dbReference>
<feature type="binding site" evidence="6">
    <location>
        <position position="67"/>
    </location>
    <ligand>
        <name>NAD(+)</name>
        <dbReference type="ChEBI" id="CHEBI:57540"/>
    </ligand>
</feature>
<evidence type="ECO:0000256" key="4">
    <source>
        <dbReference type="ARBA" id="ARBA00023027"/>
    </source>
</evidence>
<comment type="caution">
    <text evidence="7">The sequence shown here is derived from an EMBL/GenBank/DDBJ whole genome shotgun (WGS) entry which is preliminary data.</text>
</comment>
<dbReference type="EC" id="2.7.1.23" evidence="6"/>
<feature type="binding site" evidence="6">
    <location>
        <begin position="137"/>
        <end position="138"/>
    </location>
    <ligand>
        <name>NAD(+)</name>
        <dbReference type="ChEBI" id="CHEBI:57540"/>
    </ligand>
</feature>
<dbReference type="Gene3D" id="2.60.200.30">
    <property type="entry name" value="Probable inorganic polyphosphate/atp-NAD kinase, domain 2"/>
    <property type="match status" value="1"/>
</dbReference>
<dbReference type="GO" id="GO:0005737">
    <property type="term" value="C:cytoplasm"/>
    <property type="evidence" value="ECO:0007669"/>
    <property type="project" value="UniProtKB-SubCell"/>
</dbReference>
<evidence type="ECO:0000256" key="2">
    <source>
        <dbReference type="ARBA" id="ARBA00022777"/>
    </source>
</evidence>
<feature type="binding site" evidence="6">
    <location>
        <position position="148"/>
    </location>
    <ligand>
        <name>NAD(+)</name>
        <dbReference type="ChEBI" id="CHEBI:57540"/>
    </ligand>
</feature>
<organism evidence="7 8">
    <name type="scientific">Candidatus Abzuiibacterium crystallinum</name>
    <dbReference type="NCBI Taxonomy" id="1974748"/>
    <lineage>
        <taxon>Bacteria</taxon>
        <taxon>Pseudomonadati</taxon>
        <taxon>Candidatus Omnitrophota</taxon>
        <taxon>Candidatus Abzuiibacterium</taxon>
    </lineage>
</organism>
<keyword evidence="3 6" id="KW-0521">NADP</keyword>
<dbReference type="InterPro" id="IPR002504">
    <property type="entry name" value="NADK"/>
</dbReference>
<comment type="catalytic activity">
    <reaction evidence="5 6">
        <text>NAD(+) + ATP = ADP + NADP(+) + H(+)</text>
        <dbReference type="Rhea" id="RHEA:18629"/>
        <dbReference type="ChEBI" id="CHEBI:15378"/>
        <dbReference type="ChEBI" id="CHEBI:30616"/>
        <dbReference type="ChEBI" id="CHEBI:57540"/>
        <dbReference type="ChEBI" id="CHEBI:58349"/>
        <dbReference type="ChEBI" id="CHEBI:456216"/>
        <dbReference type="EC" id="2.7.1.23"/>
    </reaction>
</comment>
<dbReference type="InterPro" id="IPR017437">
    <property type="entry name" value="ATP-NAD_kinase_PpnK-typ_C"/>
</dbReference>
<dbReference type="InterPro" id="IPR017438">
    <property type="entry name" value="ATP-NAD_kinase_N"/>
</dbReference>
<dbReference type="Pfam" id="PF20143">
    <property type="entry name" value="NAD_kinase_C"/>
    <property type="match status" value="1"/>
</dbReference>
<keyword evidence="6" id="KW-0067">ATP-binding</keyword>
<keyword evidence="4 6" id="KW-0520">NAD</keyword>
<dbReference type="GO" id="GO:0006741">
    <property type="term" value="P:NADP+ biosynthetic process"/>
    <property type="evidence" value="ECO:0007669"/>
    <property type="project" value="UniProtKB-UniRule"/>
</dbReference>
<evidence type="ECO:0000313" key="8">
    <source>
        <dbReference type="Proteomes" id="UP000230859"/>
    </source>
</evidence>
<dbReference type="GO" id="GO:0005524">
    <property type="term" value="F:ATP binding"/>
    <property type="evidence" value="ECO:0007669"/>
    <property type="project" value="UniProtKB-KW"/>
</dbReference>
<evidence type="ECO:0000256" key="6">
    <source>
        <dbReference type="HAMAP-Rule" id="MF_00361"/>
    </source>
</evidence>
<comment type="caution">
    <text evidence="6">Lacks conserved residue(s) required for the propagation of feature annotation.</text>
</comment>
<comment type="subcellular location">
    <subcellularLocation>
        <location evidence="6">Cytoplasm</location>
    </subcellularLocation>
</comment>
<gene>
    <name evidence="6" type="primary">nadK</name>
    <name evidence="7" type="ORF">COV74_04530</name>
</gene>
<keyword evidence="1 6" id="KW-0808">Transferase</keyword>
<evidence type="ECO:0000313" key="7">
    <source>
        <dbReference type="EMBL" id="PIQ86448.1"/>
    </source>
</evidence>
<dbReference type="PANTHER" id="PTHR20275:SF0">
    <property type="entry name" value="NAD KINASE"/>
    <property type="match status" value="1"/>
</dbReference>
<dbReference type="Gene3D" id="3.40.50.10330">
    <property type="entry name" value="Probable inorganic polyphosphate/atp-NAD kinase, domain 1"/>
    <property type="match status" value="1"/>
</dbReference>
<feature type="binding site" evidence="6">
    <location>
        <begin position="62"/>
        <end position="63"/>
    </location>
    <ligand>
        <name>NAD(+)</name>
        <dbReference type="ChEBI" id="CHEBI:57540"/>
    </ligand>
</feature>
<feature type="binding site" evidence="6">
    <location>
        <begin position="178"/>
        <end position="183"/>
    </location>
    <ligand>
        <name>NAD(+)</name>
        <dbReference type="ChEBI" id="CHEBI:57540"/>
    </ligand>
</feature>
<feature type="active site" description="Proton acceptor" evidence="6">
    <location>
        <position position="62"/>
    </location>
</feature>
<dbReference type="GO" id="GO:0003951">
    <property type="term" value="F:NAD+ kinase activity"/>
    <property type="evidence" value="ECO:0007669"/>
    <property type="project" value="UniProtKB-UniRule"/>
</dbReference>
<keyword evidence="2 6" id="KW-0418">Kinase</keyword>
<sequence length="281" mass="31159">MNSHFKKIGIITTFSKKPAVESCRQNLRVWLEKRDIQILDGTELSVEKVISEADLIVSLGGDGAILRLAGKMIDRLVPVLGVNLGSLGFLTEVKVDEFLDELKSILLGRYEIEERLMLSCAAKSSQGGQPRRFQALNDLVINREGLTRYMQVEFKLNNETVTRFSGDGLIVATPTGSTAYSLSAGGPIVHPELDDIIVTPICPHASALRSVLVPADKKIEIKIECDQEQDKALLTADGQDNLEIDKHYTIEITAAQNKFPLIKSSKRSYFGTLREKFKFPI</sequence>
<accession>A0A2H0LPZ6</accession>
<dbReference type="SUPFAM" id="SSF111331">
    <property type="entry name" value="NAD kinase/diacylglycerol kinase-like"/>
    <property type="match status" value="1"/>
</dbReference>